<accession>A0A438F3G9</accession>
<reference evidence="2 3" key="1">
    <citation type="journal article" date="2018" name="PLoS Genet.">
        <title>Population sequencing reveals clonal diversity and ancestral inbreeding in the grapevine cultivar Chardonnay.</title>
        <authorList>
            <person name="Roach M.J."/>
            <person name="Johnson D.L."/>
            <person name="Bohlmann J."/>
            <person name="van Vuuren H.J."/>
            <person name="Jones S.J."/>
            <person name="Pretorius I.S."/>
            <person name="Schmidt S.A."/>
            <person name="Borneman A.R."/>
        </authorList>
    </citation>
    <scope>NUCLEOTIDE SEQUENCE [LARGE SCALE GENOMIC DNA]</scope>
    <source>
        <strain evidence="3">cv. Chardonnay</strain>
        <tissue evidence="2">Leaf</tissue>
    </source>
</reference>
<dbReference type="InterPro" id="IPR026960">
    <property type="entry name" value="RVT-Znf"/>
</dbReference>
<dbReference type="Pfam" id="PF13966">
    <property type="entry name" value="zf-RVT"/>
    <property type="match status" value="1"/>
</dbReference>
<proteinExistence type="predicted"/>
<dbReference type="Proteomes" id="UP000288805">
    <property type="component" value="Unassembled WGS sequence"/>
</dbReference>
<sequence length="161" mass="18447">MLWKETSNGIFSVKSLYNDLASRRVDQFPNGMIWSPCVPTKVSFFAWEASWGKVLTLDHLKKRAGFLLIGASFAVRKKSQLIIFLFIAPGQELYGSYCLLFLELLGSFLFRLEIPLLDGVALNWARNIERCGRQPLCAFFGRFGRKEIGLLLIMRNFRFIG</sequence>
<evidence type="ECO:0000313" key="2">
    <source>
        <dbReference type="EMBL" id="RVW54456.1"/>
    </source>
</evidence>
<evidence type="ECO:0000259" key="1">
    <source>
        <dbReference type="Pfam" id="PF13966"/>
    </source>
</evidence>
<organism evidence="2 3">
    <name type="scientific">Vitis vinifera</name>
    <name type="common">Grape</name>
    <dbReference type="NCBI Taxonomy" id="29760"/>
    <lineage>
        <taxon>Eukaryota</taxon>
        <taxon>Viridiplantae</taxon>
        <taxon>Streptophyta</taxon>
        <taxon>Embryophyta</taxon>
        <taxon>Tracheophyta</taxon>
        <taxon>Spermatophyta</taxon>
        <taxon>Magnoliopsida</taxon>
        <taxon>eudicotyledons</taxon>
        <taxon>Gunneridae</taxon>
        <taxon>Pentapetalae</taxon>
        <taxon>rosids</taxon>
        <taxon>Vitales</taxon>
        <taxon>Vitaceae</taxon>
        <taxon>Viteae</taxon>
        <taxon>Vitis</taxon>
    </lineage>
</organism>
<gene>
    <name evidence="2" type="ORF">CK203_068309</name>
</gene>
<evidence type="ECO:0000313" key="3">
    <source>
        <dbReference type="Proteomes" id="UP000288805"/>
    </source>
</evidence>
<comment type="caution">
    <text evidence="2">The sequence shown here is derived from an EMBL/GenBank/DDBJ whole genome shotgun (WGS) entry which is preliminary data.</text>
</comment>
<name>A0A438F3G9_VITVI</name>
<dbReference type="AlphaFoldDB" id="A0A438F3G9"/>
<dbReference type="EMBL" id="QGNW01001128">
    <property type="protein sequence ID" value="RVW54456.1"/>
    <property type="molecule type" value="Genomic_DNA"/>
</dbReference>
<protein>
    <recommendedName>
        <fullName evidence="1">Reverse transcriptase zinc-binding domain-containing protein</fullName>
    </recommendedName>
</protein>
<feature type="domain" description="Reverse transcriptase zinc-binding" evidence="1">
    <location>
        <begin position="11"/>
        <end position="63"/>
    </location>
</feature>